<keyword evidence="3 5" id="KW-1133">Transmembrane helix</keyword>
<evidence type="ECO:0008006" key="8">
    <source>
        <dbReference type="Google" id="ProtNLM"/>
    </source>
</evidence>
<proteinExistence type="predicted"/>
<evidence type="ECO:0000256" key="2">
    <source>
        <dbReference type="ARBA" id="ARBA00022692"/>
    </source>
</evidence>
<evidence type="ECO:0000313" key="7">
    <source>
        <dbReference type="Proteomes" id="UP000031950"/>
    </source>
</evidence>
<dbReference type="InterPro" id="IPR019109">
    <property type="entry name" value="MamF_MmsF"/>
</dbReference>
<comment type="caution">
    <text evidence="6">The sequence shown here is derived from an EMBL/GenBank/DDBJ whole genome shotgun (WGS) entry which is preliminary data.</text>
</comment>
<feature type="transmembrane region" description="Helical" evidence="5">
    <location>
        <begin position="89"/>
        <end position="111"/>
    </location>
</feature>
<keyword evidence="4 5" id="KW-0472">Membrane</keyword>
<keyword evidence="7" id="KW-1185">Reference proteome</keyword>
<organism evidence="6 7">
    <name type="scientific">Jeotgalibacillus alimentarius</name>
    <dbReference type="NCBI Taxonomy" id="135826"/>
    <lineage>
        <taxon>Bacteria</taxon>
        <taxon>Bacillati</taxon>
        <taxon>Bacillota</taxon>
        <taxon>Bacilli</taxon>
        <taxon>Bacillales</taxon>
        <taxon>Caryophanaceae</taxon>
        <taxon>Jeotgalibacillus</taxon>
    </lineage>
</organism>
<dbReference type="Pfam" id="PF09685">
    <property type="entry name" value="MamF_MmsF"/>
    <property type="match status" value="1"/>
</dbReference>
<dbReference type="PANTHER" id="PTHR36460:SF1">
    <property type="entry name" value="UPF0132 DOMAIN PROTEIN (AFU_ORTHOLOGUE AFUA_3G10255)"/>
    <property type="match status" value="1"/>
</dbReference>
<protein>
    <recommendedName>
        <fullName evidence="8">DUF4870 domain-containing protein</fullName>
    </recommendedName>
</protein>
<dbReference type="STRING" id="135826.KP77_08660"/>
<dbReference type="PATRIC" id="fig|135826.4.peg.860"/>
<keyword evidence="2 5" id="KW-0812">Transmembrane</keyword>
<evidence type="ECO:0000256" key="4">
    <source>
        <dbReference type="ARBA" id="ARBA00023136"/>
    </source>
</evidence>
<reference evidence="6 7" key="1">
    <citation type="submission" date="2015-01" db="EMBL/GenBank/DDBJ databases">
        <title>Genome sequence of Jeotgalibacillus alimentarius.</title>
        <authorList>
            <person name="Goh K.M."/>
            <person name="Chan K.-G."/>
            <person name="Yaakop A.S."/>
            <person name="Ee R."/>
            <person name="Gan H.M."/>
            <person name="Chan C.S."/>
        </authorList>
    </citation>
    <scope>NUCLEOTIDE SEQUENCE [LARGE SCALE GENOMIC DNA]</scope>
    <source>
        <strain evidence="6 7">YKJ-13</strain>
    </source>
</reference>
<dbReference type="Proteomes" id="UP000031950">
    <property type="component" value="Unassembled WGS sequence"/>
</dbReference>
<dbReference type="PANTHER" id="PTHR36460">
    <property type="entry name" value="UPF0132 DOMAIN PROTEIN (AFU_ORTHOLOGUE AFUA_3G10255)"/>
    <property type="match status" value="1"/>
</dbReference>
<feature type="transmembrane region" description="Helical" evidence="5">
    <location>
        <begin position="37"/>
        <end position="56"/>
    </location>
</feature>
<accession>A0A0C2SBL4</accession>
<dbReference type="EMBL" id="JXRQ01000015">
    <property type="protein sequence ID" value="KIL51354.1"/>
    <property type="molecule type" value="Genomic_DNA"/>
</dbReference>
<feature type="transmembrane region" description="Helical" evidence="5">
    <location>
        <begin position="63"/>
        <end position="83"/>
    </location>
</feature>
<dbReference type="AlphaFoldDB" id="A0A0C2SBL4"/>
<gene>
    <name evidence="6" type="ORF">KP77_08660</name>
</gene>
<evidence type="ECO:0000256" key="1">
    <source>
        <dbReference type="ARBA" id="ARBA00004141"/>
    </source>
</evidence>
<sequence>MLIKAAFILIPIMKGEKVVVQGTPGMKKSSTGLQENVGGLLAYLVGFISGIVLLLVEKENQTIRFHALQSTIVFGALFILSIVLNFIPLIGFIISLLIGPIALVLWLLLMFKAYQGERYHLPIAGKMAEDQLRKMH</sequence>
<evidence type="ECO:0000313" key="6">
    <source>
        <dbReference type="EMBL" id="KIL51354.1"/>
    </source>
</evidence>
<evidence type="ECO:0000256" key="5">
    <source>
        <dbReference type="SAM" id="Phobius"/>
    </source>
</evidence>
<evidence type="ECO:0000256" key="3">
    <source>
        <dbReference type="ARBA" id="ARBA00022989"/>
    </source>
</evidence>
<comment type="subcellular location">
    <subcellularLocation>
        <location evidence="1">Membrane</location>
        <topology evidence="1">Multi-pass membrane protein</topology>
    </subcellularLocation>
</comment>
<name>A0A0C2SBL4_9BACL</name>
<dbReference type="GO" id="GO:0016020">
    <property type="term" value="C:membrane"/>
    <property type="evidence" value="ECO:0007669"/>
    <property type="project" value="UniProtKB-SubCell"/>
</dbReference>